<name>A0A9N7V9M4_PLEPL</name>
<dbReference type="AlphaFoldDB" id="A0A9N7V9M4"/>
<evidence type="ECO:0000313" key="3">
    <source>
        <dbReference type="Proteomes" id="UP001153269"/>
    </source>
</evidence>
<sequence>MLLPRQPPDCPLQITDGAPAAYVLSFWDAGRWSQSQMTLGERRIHSGQVASQSKDRQTKKSNIQTHIHT</sequence>
<feature type="compositionally biased region" description="Polar residues" evidence="1">
    <location>
        <begin position="60"/>
        <end position="69"/>
    </location>
</feature>
<organism evidence="2 3">
    <name type="scientific">Pleuronectes platessa</name>
    <name type="common">European plaice</name>
    <dbReference type="NCBI Taxonomy" id="8262"/>
    <lineage>
        <taxon>Eukaryota</taxon>
        <taxon>Metazoa</taxon>
        <taxon>Chordata</taxon>
        <taxon>Craniata</taxon>
        <taxon>Vertebrata</taxon>
        <taxon>Euteleostomi</taxon>
        <taxon>Actinopterygii</taxon>
        <taxon>Neopterygii</taxon>
        <taxon>Teleostei</taxon>
        <taxon>Neoteleostei</taxon>
        <taxon>Acanthomorphata</taxon>
        <taxon>Carangaria</taxon>
        <taxon>Pleuronectiformes</taxon>
        <taxon>Pleuronectoidei</taxon>
        <taxon>Pleuronectidae</taxon>
        <taxon>Pleuronectes</taxon>
    </lineage>
</organism>
<gene>
    <name evidence="2" type="ORF">PLEPLA_LOCUS36032</name>
</gene>
<dbReference type="EMBL" id="CADEAL010003976">
    <property type="protein sequence ID" value="CAB1448378.1"/>
    <property type="molecule type" value="Genomic_DNA"/>
</dbReference>
<keyword evidence="3" id="KW-1185">Reference proteome</keyword>
<dbReference type="Proteomes" id="UP001153269">
    <property type="component" value="Unassembled WGS sequence"/>
</dbReference>
<proteinExistence type="predicted"/>
<evidence type="ECO:0000313" key="2">
    <source>
        <dbReference type="EMBL" id="CAB1448378.1"/>
    </source>
</evidence>
<comment type="caution">
    <text evidence="2">The sequence shown here is derived from an EMBL/GenBank/DDBJ whole genome shotgun (WGS) entry which is preliminary data.</text>
</comment>
<feature type="region of interest" description="Disordered" evidence="1">
    <location>
        <begin position="38"/>
        <end position="69"/>
    </location>
</feature>
<evidence type="ECO:0000256" key="1">
    <source>
        <dbReference type="SAM" id="MobiDB-lite"/>
    </source>
</evidence>
<reference evidence="2" key="1">
    <citation type="submission" date="2020-03" db="EMBL/GenBank/DDBJ databases">
        <authorList>
            <person name="Weist P."/>
        </authorList>
    </citation>
    <scope>NUCLEOTIDE SEQUENCE</scope>
</reference>
<protein>
    <submittedName>
        <fullName evidence="2">Uncharacterized protein</fullName>
    </submittedName>
</protein>
<accession>A0A9N7V9M4</accession>